<feature type="compositionally biased region" description="Basic residues" evidence="11">
    <location>
        <begin position="37"/>
        <end position="52"/>
    </location>
</feature>
<dbReference type="EMBL" id="FR905332">
    <property type="protein sequence ID" value="CDQ78468.1"/>
    <property type="molecule type" value="Genomic_DNA"/>
</dbReference>
<keyword evidence="4 10" id="KW-0863">Zinc-finger</keyword>
<feature type="region of interest" description="Disordered" evidence="11">
    <location>
        <begin position="1"/>
        <end position="56"/>
    </location>
</feature>
<comment type="similarity">
    <text evidence="1">Belongs to the krueppel C2H2-type zinc-finger protein family.</text>
</comment>
<feature type="domain" description="C2H2-type" evidence="12">
    <location>
        <begin position="52"/>
        <end position="79"/>
    </location>
</feature>
<evidence type="ECO:0000259" key="12">
    <source>
        <dbReference type="PROSITE" id="PS50157"/>
    </source>
</evidence>
<keyword evidence="7" id="KW-0238">DNA-binding</keyword>
<dbReference type="PANTHER" id="PTHR14003">
    <property type="entry name" value="TRANSCRIPTIONAL REPRESSOR PROTEIN YY"/>
    <property type="match status" value="1"/>
</dbReference>
<proteinExistence type="inferred from homology"/>
<keyword evidence="8" id="KW-0804">Transcription</keyword>
<sequence length="178" mass="20265">MINTSKYRERLDYRGSSGEPQQHHDADKAENSLSTSKHLKKHQRRPTGKKSHRCSDCGKRFTSSAGIKIHQRIHTGEKSYSCDLCGKSFTTSSHLTVHQRTHTGEKSYSCDQCEKSFTTSSHLTVHQRTHTGENLIAVLNAGRVLLHLVIWLYTREHTQERNLLTVVSVGRDTLIKEI</sequence>
<feature type="compositionally biased region" description="Basic and acidic residues" evidence="11">
    <location>
        <begin position="21"/>
        <end position="30"/>
    </location>
</feature>
<evidence type="ECO:0000256" key="8">
    <source>
        <dbReference type="ARBA" id="ARBA00023163"/>
    </source>
</evidence>
<protein>
    <recommendedName>
        <fullName evidence="12">C2H2-type domain-containing protein</fullName>
    </recommendedName>
</protein>
<dbReference type="InterPro" id="IPR036236">
    <property type="entry name" value="Znf_C2H2_sf"/>
</dbReference>
<feature type="compositionally biased region" description="Basic and acidic residues" evidence="11">
    <location>
        <begin position="1"/>
        <end position="13"/>
    </location>
</feature>
<dbReference type="FunFam" id="3.30.160.60:FF:002343">
    <property type="entry name" value="Zinc finger protein 33A"/>
    <property type="match status" value="2"/>
</dbReference>
<evidence type="ECO:0000256" key="9">
    <source>
        <dbReference type="ARBA" id="ARBA00023242"/>
    </source>
</evidence>
<keyword evidence="5" id="KW-0862">Zinc</keyword>
<dbReference type="GO" id="GO:0000978">
    <property type="term" value="F:RNA polymerase II cis-regulatory region sequence-specific DNA binding"/>
    <property type="evidence" value="ECO:0007669"/>
    <property type="project" value="TreeGrafter"/>
</dbReference>
<evidence type="ECO:0000256" key="10">
    <source>
        <dbReference type="PROSITE-ProRule" id="PRU00042"/>
    </source>
</evidence>
<reference evidence="13" key="2">
    <citation type="submission" date="2014-03" db="EMBL/GenBank/DDBJ databases">
        <authorList>
            <person name="Genoscope - CEA"/>
        </authorList>
    </citation>
    <scope>NUCLEOTIDE SEQUENCE</scope>
</reference>
<accession>A0A060XFR7</accession>
<evidence type="ECO:0000256" key="2">
    <source>
        <dbReference type="ARBA" id="ARBA00022723"/>
    </source>
</evidence>
<evidence type="ECO:0000256" key="1">
    <source>
        <dbReference type="ARBA" id="ARBA00006991"/>
    </source>
</evidence>
<organism evidence="13 14">
    <name type="scientific">Oncorhynchus mykiss</name>
    <name type="common">Rainbow trout</name>
    <name type="synonym">Salmo gairdneri</name>
    <dbReference type="NCBI Taxonomy" id="8022"/>
    <lineage>
        <taxon>Eukaryota</taxon>
        <taxon>Metazoa</taxon>
        <taxon>Chordata</taxon>
        <taxon>Craniata</taxon>
        <taxon>Vertebrata</taxon>
        <taxon>Euteleostomi</taxon>
        <taxon>Actinopterygii</taxon>
        <taxon>Neopterygii</taxon>
        <taxon>Teleostei</taxon>
        <taxon>Protacanthopterygii</taxon>
        <taxon>Salmoniformes</taxon>
        <taxon>Salmonidae</taxon>
        <taxon>Salmoninae</taxon>
        <taxon>Oncorhynchus</taxon>
    </lineage>
</organism>
<keyword evidence="9" id="KW-0539">Nucleus</keyword>
<evidence type="ECO:0000256" key="7">
    <source>
        <dbReference type="ARBA" id="ARBA00023125"/>
    </source>
</evidence>
<feature type="domain" description="C2H2-type" evidence="12">
    <location>
        <begin position="108"/>
        <end position="135"/>
    </location>
</feature>
<feature type="domain" description="C2H2-type" evidence="12">
    <location>
        <begin position="80"/>
        <end position="107"/>
    </location>
</feature>
<dbReference type="GO" id="GO:0005667">
    <property type="term" value="C:transcription regulator complex"/>
    <property type="evidence" value="ECO:0007669"/>
    <property type="project" value="TreeGrafter"/>
</dbReference>
<dbReference type="SMART" id="SM00355">
    <property type="entry name" value="ZnF_C2H2"/>
    <property type="match status" value="3"/>
</dbReference>
<evidence type="ECO:0000256" key="11">
    <source>
        <dbReference type="SAM" id="MobiDB-lite"/>
    </source>
</evidence>
<dbReference type="GO" id="GO:0008270">
    <property type="term" value="F:zinc ion binding"/>
    <property type="evidence" value="ECO:0007669"/>
    <property type="project" value="UniProtKB-KW"/>
</dbReference>
<dbReference type="Pfam" id="PF00096">
    <property type="entry name" value="zf-C2H2"/>
    <property type="match status" value="3"/>
</dbReference>
<dbReference type="STRING" id="8022.A0A060XFR7"/>
<evidence type="ECO:0000256" key="4">
    <source>
        <dbReference type="ARBA" id="ARBA00022771"/>
    </source>
</evidence>
<reference evidence="13" key="1">
    <citation type="journal article" date="2014" name="Nat. Commun.">
        <title>The rainbow trout genome provides novel insights into evolution after whole-genome duplication in vertebrates.</title>
        <authorList>
            <person name="Berthelot C."/>
            <person name="Brunet F."/>
            <person name="Chalopin D."/>
            <person name="Juanchich A."/>
            <person name="Bernard M."/>
            <person name="Noel B."/>
            <person name="Bento P."/>
            <person name="Da Silva C."/>
            <person name="Labadie K."/>
            <person name="Alberti A."/>
            <person name="Aury J.M."/>
            <person name="Louis A."/>
            <person name="Dehais P."/>
            <person name="Bardou P."/>
            <person name="Montfort J."/>
            <person name="Klopp C."/>
            <person name="Cabau C."/>
            <person name="Gaspin C."/>
            <person name="Thorgaard G.H."/>
            <person name="Boussaha M."/>
            <person name="Quillet E."/>
            <person name="Guyomard R."/>
            <person name="Galiana D."/>
            <person name="Bobe J."/>
            <person name="Volff J.N."/>
            <person name="Genet C."/>
            <person name="Wincker P."/>
            <person name="Jaillon O."/>
            <person name="Roest Crollius H."/>
            <person name="Guiguen Y."/>
        </authorList>
    </citation>
    <scope>NUCLEOTIDE SEQUENCE [LARGE SCALE GENOMIC DNA]</scope>
</reference>
<dbReference type="GO" id="GO:0000785">
    <property type="term" value="C:chromatin"/>
    <property type="evidence" value="ECO:0007669"/>
    <property type="project" value="TreeGrafter"/>
</dbReference>
<evidence type="ECO:0000256" key="5">
    <source>
        <dbReference type="ARBA" id="ARBA00022833"/>
    </source>
</evidence>
<keyword evidence="3" id="KW-0677">Repeat</keyword>
<keyword evidence="6" id="KW-0805">Transcription regulation</keyword>
<evidence type="ECO:0000313" key="13">
    <source>
        <dbReference type="EMBL" id="CDQ78468.1"/>
    </source>
</evidence>
<dbReference type="Gene3D" id="3.30.160.60">
    <property type="entry name" value="Classic Zinc Finger"/>
    <property type="match status" value="3"/>
</dbReference>
<dbReference type="SUPFAM" id="SSF57667">
    <property type="entry name" value="beta-beta-alpha zinc fingers"/>
    <property type="match status" value="3"/>
</dbReference>
<dbReference type="GO" id="GO:0000981">
    <property type="term" value="F:DNA-binding transcription factor activity, RNA polymerase II-specific"/>
    <property type="evidence" value="ECO:0007669"/>
    <property type="project" value="TreeGrafter"/>
</dbReference>
<dbReference type="PANTHER" id="PTHR14003:SF23">
    <property type="entry name" value="ZINC FINGER PROTEIN 143"/>
    <property type="match status" value="1"/>
</dbReference>
<dbReference type="Proteomes" id="UP000193380">
    <property type="component" value="Unassembled WGS sequence"/>
</dbReference>
<dbReference type="PROSITE" id="PS00028">
    <property type="entry name" value="ZINC_FINGER_C2H2_1"/>
    <property type="match status" value="3"/>
</dbReference>
<name>A0A060XFR7_ONCMY</name>
<dbReference type="FunFam" id="3.30.160.60:FF:000608">
    <property type="entry name" value="zinc finger protein 286A isoform X1"/>
    <property type="match status" value="1"/>
</dbReference>
<evidence type="ECO:0000256" key="6">
    <source>
        <dbReference type="ARBA" id="ARBA00023015"/>
    </source>
</evidence>
<dbReference type="AlphaFoldDB" id="A0A060XFR7"/>
<dbReference type="PaxDb" id="8022-A0A060XFR7"/>
<gene>
    <name evidence="13" type="ORF">GSONMT00008430001</name>
</gene>
<evidence type="ECO:0000256" key="3">
    <source>
        <dbReference type="ARBA" id="ARBA00022737"/>
    </source>
</evidence>
<evidence type="ECO:0000313" key="14">
    <source>
        <dbReference type="Proteomes" id="UP000193380"/>
    </source>
</evidence>
<dbReference type="PROSITE" id="PS50157">
    <property type="entry name" value="ZINC_FINGER_C2H2_2"/>
    <property type="match status" value="3"/>
</dbReference>
<keyword evidence="2" id="KW-0479">Metal-binding</keyword>
<dbReference type="InterPro" id="IPR013087">
    <property type="entry name" value="Znf_C2H2_type"/>
</dbReference>
<dbReference type="GO" id="GO:0031519">
    <property type="term" value="C:PcG protein complex"/>
    <property type="evidence" value="ECO:0007669"/>
    <property type="project" value="TreeGrafter"/>
</dbReference>